<reference evidence="1 2" key="1">
    <citation type="journal article" date="2024" name="Insects">
        <title>An Improved Chromosome-Level Genome Assembly of the Firefly Pyrocoelia pectoralis.</title>
        <authorList>
            <person name="Fu X."/>
            <person name="Meyer-Rochow V.B."/>
            <person name="Ballantyne L."/>
            <person name="Zhu X."/>
        </authorList>
    </citation>
    <scope>NUCLEOTIDE SEQUENCE [LARGE SCALE GENOMIC DNA]</scope>
    <source>
        <strain evidence="1">XCY_ONT2</strain>
    </source>
</reference>
<proteinExistence type="predicted"/>
<keyword evidence="2" id="KW-1185">Reference proteome</keyword>
<organism evidence="1 2">
    <name type="scientific">Pyrocoelia pectoralis</name>
    <dbReference type="NCBI Taxonomy" id="417401"/>
    <lineage>
        <taxon>Eukaryota</taxon>
        <taxon>Metazoa</taxon>
        <taxon>Ecdysozoa</taxon>
        <taxon>Arthropoda</taxon>
        <taxon>Hexapoda</taxon>
        <taxon>Insecta</taxon>
        <taxon>Pterygota</taxon>
        <taxon>Neoptera</taxon>
        <taxon>Endopterygota</taxon>
        <taxon>Coleoptera</taxon>
        <taxon>Polyphaga</taxon>
        <taxon>Elateriformia</taxon>
        <taxon>Elateroidea</taxon>
        <taxon>Lampyridae</taxon>
        <taxon>Lampyrinae</taxon>
        <taxon>Pyrocoelia</taxon>
    </lineage>
</organism>
<dbReference type="AlphaFoldDB" id="A0AAN7ZI13"/>
<evidence type="ECO:0008006" key="3">
    <source>
        <dbReference type="Google" id="ProtNLM"/>
    </source>
</evidence>
<dbReference type="Proteomes" id="UP001329430">
    <property type="component" value="Chromosome 7"/>
</dbReference>
<gene>
    <name evidence="1" type="ORF">RI129_009518</name>
</gene>
<evidence type="ECO:0000313" key="2">
    <source>
        <dbReference type="Proteomes" id="UP001329430"/>
    </source>
</evidence>
<dbReference type="EMBL" id="JAVRBK010000007">
    <property type="protein sequence ID" value="KAK5640971.1"/>
    <property type="molecule type" value="Genomic_DNA"/>
</dbReference>
<comment type="caution">
    <text evidence="1">The sequence shown here is derived from an EMBL/GenBank/DDBJ whole genome shotgun (WGS) entry which is preliminary data.</text>
</comment>
<name>A0AAN7ZI13_9COLE</name>
<accession>A0AAN7ZI13</accession>
<sequence>MSPNYATRQIFDRYEESLLANYLIKCAQLHHGLTPKAVRKLAFEFAKANKKRMPQSWEANKSAGQDWLTLLLKRNQGIAIRTPEATSLARSMGFNRPIVTKFFNNLEELYERYNLGPTNIQGGPTKM</sequence>
<protein>
    <recommendedName>
        <fullName evidence="3">HTH CENPB-type domain-containing protein</fullName>
    </recommendedName>
</protein>
<evidence type="ECO:0000313" key="1">
    <source>
        <dbReference type="EMBL" id="KAK5640971.1"/>
    </source>
</evidence>